<protein>
    <submittedName>
        <fullName evidence="9">Toll-like receptor</fullName>
    </submittedName>
</protein>
<dbReference type="PANTHER" id="PTHR24365">
    <property type="entry name" value="TOLL-LIKE RECEPTOR"/>
    <property type="match status" value="1"/>
</dbReference>
<evidence type="ECO:0000256" key="7">
    <source>
        <dbReference type="SAM" id="Phobius"/>
    </source>
</evidence>
<comment type="subcellular location">
    <subcellularLocation>
        <location evidence="1">Membrane</location>
        <topology evidence="1">Single-pass membrane protein</topology>
    </subcellularLocation>
</comment>
<dbReference type="GO" id="GO:0005886">
    <property type="term" value="C:plasma membrane"/>
    <property type="evidence" value="ECO:0007669"/>
    <property type="project" value="TreeGrafter"/>
</dbReference>
<dbReference type="InterPro" id="IPR035897">
    <property type="entry name" value="Toll_tir_struct_dom_sf"/>
</dbReference>
<sequence length="668" mass="78244">MKSLKTIRFDKCELLELKNDTFKNLSSSVENLYMTNCKDISPRVGIAAFEHFVKLKILDLSNSLISLPSAMDLLYGLQNNSMEEINFYKVNTNELADKINPYSVTLNHQNTYYLRNICVKRLNLAFNEIVEVRRKSLFSLKRMDCLEDFIVSGNRFDLVYSVHLVDMMLFINKGVNLRYFDFSFMAVEFPNYLYPYTPIKTGHKKFKRSSLFSGGVLVFNCPPKWHTLRMTRNLWSLQNIRNMDFKGCKNFRVLDLSYSSIQFLNFNITGIETTETVDISGIDISTIFPLLLYSVPNLKTLIINSVNLDKLFDKPMGLRLFSILKYIEKIEMTKNHVNNIPTLVFRGLLKLQHINLSQNALEEFPEALLSVKSIRTLDLSDNKLTTLSQAAISWLENAARENGNITVYLKGNLLSCKCENSKFIEWLFSTKVKFDNMKNYSCLLGGGEISNTIFVNEHFSDVFINCVSTFWLVFSVVFSALMLFTLIASVIAFRFRWRISYFFHRYLRQDIQLLDMSEYVYDAFVAYPADDYQWIWREMRVQMENNYGLKLCLHDREFVPGETISQNIHDFMQKSKKIIFDVTPGFVDARWFDYELEMARMDMMERRNNNGIIVIIRNGIQPEHMPRAFNNIWHSITCLSWPDDEDDVVTRAEAEEMFWRRLRDVLES</sequence>
<dbReference type="AlphaFoldDB" id="A0A7H0S6E4"/>
<dbReference type="SUPFAM" id="SSF52200">
    <property type="entry name" value="Toll/Interleukin receptor TIR domain"/>
    <property type="match status" value="1"/>
</dbReference>
<evidence type="ECO:0000256" key="2">
    <source>
        <dbReference type="ARBA" id="ARBA00009634"/>
    </source>
</evidence>
<reference evidence="9" key="1">
    <citation type="submission" date="2019-11" db="EMBL/GenBank/DDBJ databases">
        <authorList>
            <person name="Ren Y."/>
            <person name="Bu W."/>
        </authorList>
    </citation>
    <scope>NUCLEOTIDE SEQUENCE</scope>
    <source>
        <tissue evidence="9">Hepatopancreas</tissue>
    </source>
</reference>
<dbReference type="InterPro" id="IPR001611">
    <property type="entry name" value="Leu-rich_rpt"/>
</dbReference>
<dbReference type="Pfam" id="PF13855">
    <property type="entry name" value="LRR_8"/>
    <property type="match status" value="1"/>
</dbReference>
<dbReference type="GO" id="GO:0007165">
    <property type="term" value="P:signal transduction"/>
    <property type="evidence" value="ECO:0007669"/>
    <property type="project" value="InterPro"/>
</dbReference>
<accession>A0A7H0S6E4</accession>
<dbReference type="GO" id="GO:0038023">
    <property type="term" value="F:signaling receptor activity"/>
    <property type="evidence" value="ECO:0007669"/>
    <property type="project" value="TreeGrafter"/>
</dbReference>
<keyword evidence="9" id="KW-0675">Receptor</keyword>
<evidence type="ECO:0000256" key="5">
    <source>
        <dbReference type="ARBA" id="ARBA00022989"/>
    </source>
</evidence>
<dbReference type="EMBL" id="MN716759">
    <property type="protein sequence ID" value="QNQ79671.1"/>
    <property type="molecule type" value="mRNA"/>
</dbReference>
<dbReference type="SUPFAM" id="SSF52058">
    <property type="entry name" value="L domain-like"/>
    <property type="match status" value="2"/>
</dbReference>
<evidence type="ECO:0000256" key="1">
    <source>
        <dbReference type="ARBA" id="ARBA00004167"/>
    </source>
</evidence>
<dbReference type="PROSITE" id="PS50104">
    <property type="entry name" value="TIR"/>
    <property type="match status" value="1"/>
</dbReference>
<feature type="domain" description="TIR" evidence="8">
    <location>
        <begin position="519"/>
        <end position="666"/>
    </location>
</feature>
<evidence type="ECO:0000313" key="9">
    <source>
        <dbReference type="EMBL" id="QNQ79671.1"/>
    </source>
</evidence>
<evidence type="ECO:0000256" key="4">
    <source>
        <dbReference type="ARBA" id="ARBA00022729"/>
    </source>
</evidence>
<evidence type="ECO:0000259" key="8">
    <source>
        <dbReference type="PROSITE" id="PS50104"/>
    </source>
</evidence>
<dbReference type="PRINTS" id="PR01537">
    <property type="entry name" value="INTRLKN1R1F"/>
</dbReference>
<keyword evidence="6 7" id="KW-0472">Membrane</keyword>
<comment type="similarity">
    <text evidence="2">Belongs to the Toll-like receptor family.</text>
</comment>
<dbReference type="Pfam" id="PF01582">
    <property type="entry name" value="TIR"/>
    <property type="match status" value="1"/>
</dbReference>
<dbReference type="SMART" id="SM00255">
    <property type="entry name" value="TIR"/>
    <property type="match status" value="1"/>
</dbReference>
<dbReference type="PANTHER" id="PTHR24365:SF541">
    <property type="entry name" value="PROTEIN TOLL-RELATED"/>
    <property type="match status" value="1"/>
</dbReference>
<dbReference type="InterPro" id="IPR000157">
    <property type="entry name" value="TIR_dom"/>
</dbReference>
<dbReference type="InterPro" id="IPR032675">
    <property type="entry name" value="LRR_dom_sf"/>
</dbReference>
<feature type="transmembrane region" description="Helical" evidence="7">
    <location>
        <begin position="470"/>
        <end position="495"/>
    </location>
</feature>
<keyword evidence="5 7" id="KW-1133">Transmembrane helix</keyword>
<evidence type="ECO:0000256" key="6">
    <source>
        <dbReference type="ARBA" id="ARBA00023136"/>
    </source>
</evidence>
<dbReference type="Gene3D" id="3.80.10.10">
    <property type="entry name" value="Ribonuclease Inhibitor"/>
    <property type="match status" value="3"/>
</dbReference>
<proteinExistence type="evidence at transcript level"/>
<organism evidence="9">
    <name type="scientific">Anadara kagoshimensis</name>
    <dbReference type="NCBI Taxonomy" id="1390362"/>
    <lineage>
        <taxon>Eukaryota</taxon>
        <taxon>Metazoa</taxon>
        <taxon>Spiralia</taxon>
        <taxon>Lophotrochozoa</taxon>
        <taxon>Mollusca</taxon>
        <taxon>Bivalvia</taxon>
        <taxon>Autobranchia</taxon>
        <taxon>Pteriomorphia</taxon>
        <taxon>Arcoida</taxon>
        <taxon>Arcoidea</taxon>
        <taxon>Arcidae</taxon>
        <taxon>Anadara</taxon>
    </lineage>
</organism>
<name>A0A7H0S6E4_9BIVA</name>
<dbReference type="Gene3D" id="3.40.50.10140">
    <property type="entry name" value="Toll/interleukin-1 receptor homology (TIR) domain"/>
    <property type="match status" value="1"/>
</dbReference>
<keyword evidence="4" id="KW-0732">Signal</keyword>
<keyword evidence="3 7" id="KW-0812">Transmembrane</keyword>
<evidence type="ECO:0000256" key="3">
    <source>
        <dbReference type="ARBA" id="ARBA00022692"/>
    </source>
</evidence>